<dbReference type="Proteomes" id="UP000515211">
    <property type="component" value="Chromosome 10"/>
</dbReference>
<keyword evidence="1" id="KW-1185">Reference proteome</keyword>
<organism evidence="1 2">
    <name type="scientific">Arachis duranensis</name>
    <name type="common">Wild peanut</name>
    <dbReference type="NCBI Taxonomy" id="130453"/>
    <lineage>
        <taxon>Eukaryota</taxon>
        <taxon>Viridiplantae</taxon>
        <taxon>Streptophyta</taxon>
        <taxon>Embryophyta</taxon>
        <taxon>Tracheophyta</taxon>
        <taxon>Spermatophyta</taxon>
        <taxon>Magnoliopsida</taxon>
        <taxon>eudicotyledons</taxon>
        <taxon>Gunneridae</taxon>
        <taxon>Pentapetalae</taxon>
        <taxon>rosids</taxon>
        <taxon>fabids</taxon>
        <taxon>Fabales</taxon>
        <taxon>Fabaceae</taxon>
        <taxon>Papilionoideae</taxon>
        <taxon>50 kb inversion clade</taxon>
        <taxon>dalbergioids sensu lato</taxon>
        <taxon>Dalbergieae</taxon>
        <taxon>Pterocarpus clade</taxon>
        <taxon>Arachis</taxon>
    </lineage>
</organism>
<sequence>MSQSFWYHVWRPCGTLAPLVPFVHISDSHLKLEDVWHHGHWRWDILCTMIPEKVKLDLMLFDPIKQAGDKTEDINHYFRTCQKACQIWISLNLGMTADDSSLDFVSWIRSNLNKNEFLFAAAFWWIWRDRNNDIFHQDDPWSKEKIVHLVKHAARDFSNVVINQKHIIPSSLKYNWEPPPMIVCKVNCDASVFENEQLAGFGCIIRDSMEIWIKGCSVSIPPSSVLCCELHAIWRGLVMA</sequence>
<proteinExistence type="predicted"/>
<dbReference type="KEGG" id="adu:127743105"/>
<dbReference type="AlphaFoldDB" id="A0A9C6T861"/>
<evidence type="ECO:0000313" key="2">
    <source>
        <dbReference type="RefSeq" id="XP_052111720.1"/>
    </source>
</evidence>
<reference evidence="1" key="1">
    <citation type="journal article" date="2016" name="Nat. Genet.">
        <title>The genome sequences of Arachis duranensis and Arachis ipaensis, the diploid ancestors of cultivated peanut.</title>
        <authorList>
            <person name="Bertioli D.J."/>
            <person name="Cannon S.B."/>
            <person name="Froenicke L."/>
            <person name="Huang G."/>
            <person name="Farmer A.D."/>
            <person name="Cannon E.K."/>
            <person name="Liu X."/>
            <person name="Gao D."/>
            <person name="Clevenger J."/>
            <person name="Dash S."/>
            <person name="Ren L."/>
            <person name="Moretzsohn M.C."/>
            <person name="Shirasawa K."/>
            <person name="Huang W."/>
            <person name="Vidigal B."/>
            <person name="Abernathy B."/>
            <person name="Chu Y."/>
            <person name="Niederhuth C.E."/>
            <person name="Umale P."/>
            <person name="Araujo A.C."/>
            <person name="Kozik A."/>
            <person name="Kim K.D."/>
            <person name="Burow M.D."/>
            <person name="Varshney R.K."/>
            <person name="Wang X."/>
            <person name="Zhang X."/>
            <person name="Barkley N."/>
            <person name="Guimaraes P.M."/>
            <person name="Isobe S."/>
            <person name="Guo B."/>
            <person name="Liao B."/>
            <person name="Stalker H.T."/>
            <person name="Schmitz R.J."/>
            <person name="Scheffler B.E."/>
            <person name="Leal-Bertioli S.C."/>
            <person name="Xun X."/>
            <person name="Jackson S.A."/>
            <person name="Michelmore R."/>
            <person name="Ozias-Akins P."/>
        </authorList>
    </citation>
    <scope>NUCLEOTIDE SEQUENCE [LARGE SCALE GENOMIC DNA]</scope>
    <source>
        <strain evidence="1">cv. V14167</strain>
    </source>
</reference>
<dbReference type="RefSeq" id="XP_052111720.1">
    <property type="nucleotide sequence ID" value="XM_052255760.1"/>
</dbReference>
<dbReference type="GeneID" id="127743105"/>
<accession>A0A9C6T861</accession>
<name>A0A9C6T861_ARADU</name>
<reference evidence="2" key="2">
    <citation type="submission" date="2025-08" db="UniProtKB">
        <authorList>
            <consortium name="RefSeq"/>
        </authorList>
    </citation>
    <scope>IDENTIFICATION</scope>
    <source>
        <tissue evidence="2">Whole plant</tissue>
    </source>
</reference>
<dbReference type="PANTHER" id="PTHR47074">
    <property type="entry name" value="BNAC02G40300D PROTEIN"/>
    <property type="match status" value="1"/>
</dbReference>
<protein>
    <submittedName>
        <fullName evidence="2">Uncharacterized protein LOC127743105</fullName>
    </submittedName>
</protein>
<dbReference type="PANTHER" id="PTHR47074:SF11">
    <property type="entry name" value="REVERSE TRANSCRIPTASE-LIKE PROTEIN"/>
    <property type="match status" value="1"/>
</dbReference>
<evidence type="ECO:0000313" key="1">
    <source>
        <dbReference type="Proteomes" id="UP000515211"/>
    </source>
</evidence>
<gene>
    <name evidence="2" type="primary">LOC127743105</name>
</gene>
<dbReference type="InterPro" id="IPR052929">
    <property type="entry name" value="RNase_H-like_EbsB-rel"/>
</dbReference>